<feature type="binding site" description="axial binding residue" evidence="6">
    <location>
        <position position="430"/>
    </location>
    <ligand>
        <name>heme</name>
        <dbReference type="ChEBI" id="CHEBI:30413"/>
    </ligand>
    <ligandPart>
        <name>Fe</name>
        <dbReference type="ChEBI" id="CHEBI:18248"/>
    </ligandPart>
</feature>
<dbReference type="STRING" id="97972.A0A2V1CZT3"/>
<keyword evidence="8" id="KW-1185">Reference proteome</keyword>
<dbReference type="PRINTS" id="PR00385">
    <property type="entry name" value="P450"/>
</dbReference>
<dbReference type="Pfam" id="PF00067">
    <property type="entry name" value="p450"/>
    <property type="match status" value="1"/>
</dbReference>
<accession>A0A2V1CZT3</accession>
<dbReference type="GO" id="GO:0016705">
    <property type="term" value="F:oxidoreductase activity, acting on paired donors, with incorporation or reduction of molecular oxygen"/>
    <property type="evidence" value="ECO:0007669"/>
    <property type="project" value="InterPro"/>
</dbReference>
<gene>
    <name evidence="7" type="ORF">DM02DRAFT_664587</name>
</gene>
<name>A0A2V1CZT3_9PLEO</name>
<dbReference type="Proteomes" id="UP000244855">
    <property type="component" value="Unassembled WGS sequence"/>
</dbReference>
<evidence type="ECO:0000313" key="8">
    <source>
        <dbReference type="Proteomes" id="UP000244855"/>
    </source>
</evidence>
<comment type="similarity">
    <text evidence="2">Belongs to the cytochrome P450 family.</text>
</comment>
<keyword evidence="5 6" id="KW-0408">Iron</keyword>
<dbReference type="OrthoDB" id="1470350at2759"/>
<dbReference type="SUPFAM" id="SSF48264">
    <property type="entry name" value="Cytochrome P450"/>
    <property type="match status" value="1"/>
</dbReference>
<protein>
    <submittedName>
        <fullName evidence="7">Cytochrome P450</fullName>
    </submittedName>
</protein>
<comment type="cofactor">
    <cofactor evidence="1 6">
        <name>heme</name>
        <dbReference type="ChEBI" id="CHEBI:30413"/>
    </cofactor>
</comment>
<dbReference type="PANTHER" id="PTHR24305">
    <property type="entry name" value="CYTOCHROME P450"/>
    <property type="match status" value="1"/>
</dbReference>
<dbReference type="GO" id="GO:0005506">
    <property type="term" value="F:iron ion binding"/>
    <property type="evidence" value="ECO:0007669"/>
    <property type="project" value="InterPro"/>
</dbReference>
<evidence type="ECO:0000313" key="7">
    <source>
        <dbReference type="EMBL" id="PVH90869.1"/>
    </source>
</evidence>
<evidence type="ECO:0000256" key="2">
    <source>
        <dbReference type="ARBA" id="ARBA00010617"/>
    </source>
</evidence>
<reference evidence="7 8" key="1">
    <citation type="journal article" date="2018" name="Sci. Rep.">
        <title>Comparative genomics provides insights into the lifestyle and reveals functional heterogeneity of dark septate endophytic fungi.</title>
        <authorList>
            <person name="Knapp D.G."/>
            <person name="Nemeth J.B."/>
            <person name="Barry K."/>
            <person name="Hainaut M."/>
            <person name="Henrissat B."/>
            <person name="Johnson J."/>
            <person name="Kuo A."/>
            <person name="Lim J.H.P."/>
            <person name="Lipzen A."/>
            <person name="Nolan M."/>
            <person name="Ohm R.A."/>
            <person name="Tamas L."/>
            <person name="Grigoriev I.V."/>
            <person name="Spatafora J.W."/>
            <person name="Nagy L.G."/>
            <person name="Kovacs G.M."/>
        </authorList>
    </citation>
    <scope>NUCLEOTIDE SEQUENCE [LARGE SCALE GENOMIC DNA]</scope>
    <source>
        <strain evidence="7 8">DSE2036</strain>
    </source>
</reference>
<evidence type="ECO:0000256" key="4">
    <source>
        <dbReference type="ARBA" id="ARBA00022723"/>
    </source>
</evidence>
<dbReference type="InterPro" id="IPR050121">
    <property type="entry name" value="Cytochrome_P450_monoxygenase"/>
</dbReference>
<dbReference type="GO" id="GO:0020037">
    <property type="term" value="F:heme binding"/>
    <property type="evidence" value="ECO:0007669"/>
    <property type="project" value="InterPro"/>
</dbReference>
<dbReference type="EMBL" id="KZ806061">
    <property type="protein sequence ID" value="PVH90869.1"/>
    <property type="molecule type" value="Genomic_DNA"/>
</dbReference>
<proteinExistence type="inferred from homology"/>
<keyword evidence="3 6" id="KW-0349">Heme</keyword>
<dbReference type="GO" id="GO:0004497">
    <property type="term" value="F:monooxygenase activity"/>
    <property type="evidence" value="ECO:0007669"/>
    <property type="project" value="InterPro"/>
</dbReference>
<dbReference type="InterPro" id="IPR001128">
    <property type="entry name" value="Cyt_P450"/>
</dbReference>
<evidence type="ECO:0000256" key="5">
    <source>
        <dbReference type="ARBA" id="ARBA00023004"/>
    </source>
</evidence>
<dbReference type="CDD" id="cd11058">
    <property type="entry name" value="CYP60B-like"/>
    <property type="match status" value="1"/>
</dbReference>
<keyword evidence="4 6" id="KW-0479">Metal-binding</keyword>
<sequence length="487" mass="54509">MIPAALAVSTAVWRELVILFVAIQLTFLLSRTTCNVFFHPLRKYPGPWYFAASRLPLTIAVLRGKAVYLRKALYAKYGPVVRVAPGELSYSDERVWSGICGSTPHSKRGMARHDSLFDLVGGEMMRKAFAPAVTTKALVPQQDLIVSHIDALVHKLVTMTSQPVDMVDMLRFAAYNLFSEMFLGESMGLLDDTKYVDWVHSFPGFARATTIVAELQHYTITRILLRFVIQKFGKKHRELFIGVTQEHFDRRLAKKNTGGSDILAFAMDPKRQLTVGELREFAPFIMMAGGETTPTLETGLIYLLMTHIPALEKLKAEIRGRFASDEDITMEALARLPYLNACIDEAFRIHPPVATGLGRVVPHGGAEVAGRWVPGGTIVTVVHHSTFHSGINFHKPDAFIPERWLPENDHEFGNDIKSSLHPFSIGPQACFGQDLARQVIRLNIGKLLLHFEMKLDKASEGWMENQQCFVGWIQPPLMAELSVTQKG</sequence>
<evidence type="ECO:0000256" key="6">
    <source>
        <dbReference type="PIRSR" id="PIRSR602401-1"/>
    </source>
</evidence>
<organism evidence="7 8">
    <name type="scientific">Periconia macrospinosa</name>
    <dbReference type="NCBI Taxonomy" id="97972"/>
    <lineage>
        <taxon>Eukaryota</taxon>
        <taxon>Fungi</taxon>
        <taxon>Dikarya</taxon>
        <taxon>Ascomycota</taxon>
        <taxon>Pezizomycotina</taxon>
        <taxon>Dothideomycetes</taxon>
        <taxon>Pleosporomycetidae</taxon>
        <taxon>Pleosporales</taxon>
        <taxon>Massarineae</taxon>
        <taxon>Periconiaceae</taxon>
        <taxon>Periconia</taxon>
    </lineage>
</organism>
<dbReference type="InterPro" id="IPR036396">
    <property type="entry name" value="Cyt_P450_sf"/>
</dbReference>
<dbReference type="PANTHER" id="PTHR24305:SF210">
    <property type="entry name" value="CYTOCHROME P450 MONOOXYGENASE ASQL-RELATED"/>
    <property type="match status" value="1"/>
</dbReference>
<dbReference type="InterPro" id="IPR002401">
    <property type="entry name" value="Cyt_P450_E_grp-I"/>
</dbReference>
<dbReference type="AlphaFoldDB" id="A0A2V1CZT3"/>
<dbReference type="PRINTS" id="PR00463">
    <property type="entry name" value="EP450I"/>
</dbReference>
<evidence type="ECO:0000256" key="1">
    <source>
        <dbReference type="ARBA" id="ARBA00001971"/>
    </source>
</evidence>
<dbReference type="Gene3D" id="1.10.630.10">
    <property type="entry name" value="Cytochrome P450"/>
    <property type="match status" value="1"/>
</dbReference>
<evidence type="ECO:0000256" key="3">
    <source>
        <dbReference type="ARBA" id="ARBA00022617"/>
    </source>
</evidence>